<sequence length="398" mass="44593">MSTRPLSSALKSLGSCRSSWGILAACSQRQFSSTPACAAVSAIFSETENVELNAILNDIQEKIILPAYLPEKQRRIVFDPKQRTYLEQNPIVIDVEGLEYKFSTIDRFKDVENSKKLLAKALDKMQSPADWSNLGTLLAGYRKAGIRLQADHWGKMVRMAGKTGNISAIIECAKQADKTGFSLSKREAAVRTLVYINERMIQSGQQYANAPQALRMVEVVLDMLQRPEHARAAKRTRERLPFSRIIRGMMLFTRCAAFKVKQAAGENVDRDLLLLQDEVALFRSLWDPLPDNLTQLREFAELNTTLERSTGRKIRRALNGFCYMQALAQGIRGIALAQETLGDEAKDLARVQEALEKHAQAFVQTAPGRCQGWLDEYEDVTGKRLELPTGGPEQENSV</sequence>
<organism evidence="1 2">
    <name type="scientific">Ophiocordyceps sinensis</name>
    <dbReference type="NCBI Taxonomy" id="72228"/>
    <lineage>
        <taxon>Eukaryota</taxon>
        <taxon>Fungi</taxon>
        <taxon>Dikarya</taxon>
        <taxon>Ascomycota</taxon>
        <taxon>Pezizomycotina</taxon>
        <taxon>Sordariomycetes</taxon>
        <taxon>Hypocreomycetidae</taxon>
        <taxon>Hypocreales</taxon>
        <taxon>Ophiocordycipitaceae</taxon>
        <taxon>Ophiocordyceps</taxon>
    </lineage>
</organism>
<proteinExistence type="predicted"/>
<evidence type="ECO:0000313" key="1">
    <source>
        <dbReference type="EMBL" id="KAF4506822.1"/>
    </source>
</evidence>
<name>A0A8H4LXK8_9HYPO</name>
<dbReference type="OrthoDB" id="5405126at2759"/>
<comment type="caution">
    <text evidence="1">The sequence shown here is derived from an EMBL/GenBank/DDBJ whole genome shotgun (WGS) entry which is preliminary data.</text>
</comment>
<dbReference type="Proteomes" id="UP000557566">
    <property type="component" value="Unassembled WGS sequence"/>
</dbReference>
<keyword evidence="2" id="KW-1185">Reference proteome</keyword>
<reference evidence="1 2" key="1">
    <citation type="journal article" date="2020" name="Genome Biol. Evol.">
        <title>A new high-quality draft genome assembly of the Chinese cordyceps Ophiocordyceps sinensis.</title>
        <authorList>
            <person name="Shu R."/>
            <person name="Zhang J."/>
            <person name="Meng Q."/>
            <person name="Zhang H."/>
            <person name="Zhou G."/>
            <person name="Li M."/>
            <person name="Wu P."/>
            <person name="Zhao Y."/>
            <person name="Chen C."/>
            <person name="Qin Q."/>
        </authorList>
    </citation>
    <scope>NUCLEOTIDE SEQUENCE [LARGE SCALE GENOMIC DNA]</scope>
    <source>
        <strain evidence="1 2">IOZ07</strain>
    </source>
</reference>
<dbReference type="AlphaFoldDB" id="A0A8H4LXK8"/>
<protein>
    <submittedName>
        <fullName evidence="1">Uncharacterized protein</fullName>
    </submittedName>
</protein>
<gene>
    <name evidence="1" type="ORF">G6O67_006865</name>
</gene>
<dbReference type="EMBL" id="JAAVMX010000007">
    <property type="protein sequence ID" value="KAF4506822.1"/>
    <property type="molecule type" value="Genomic_DNA"/>
</dbReference>
<evidence type="ECO:0000313" key="2">
    <source>
        <dbReference type="Proteomes" id="UP000557566"/>
    </source>
</evidence>
<accession>A0A8H4LXK8</accession>